<feature type="domain" description="Thyroglobulin type-1" evidence="7">
    <location>
        <begin position="149"/>
        <end position="217"/>
    </location>
</feature>
<dbReference type="PANTHER" id="PTHR12352">
    <property type="entry name" value="SECRETED MODULAR CALCIUM-BINDING PROTEIN"/>
    <property type="match status" value="1"/>
</dbReference>
<evidence type="ECO:0000313" key="9">
    <source>
        <dbReference type="Proteomes" id="UP000625711"/>
    </source>
</evidence>
<feature type="disulfide bond" evidence="5">
    <location>
        <begin position="221"/>
        <end position="240"/>
    </location>
</feature>
<feature type="signal peptide" evidence="6">
    <location>
        <begin position="1"/>
        <end position="23"/>
    </location>
</feature>
<feature type="chain" id="PRO_5032665238" description="Thyroglobulin type-1 domain-containing protein" evidence="6">
    <location>
        <begin position="24"/>
        <end position="430"/>
    </location>
</feature>
<reference evidence="8" key="1">
    <citation type="submission" date="2020-08" db="EMBL/GenBank/DDBJ databases">
        <title>Genome sequencing and assembly of the red palm weevil Rhynchophorus ferrugineus.</title>
        <authorList>
            <person name="Dias G.B."/>
            <person name="Bergman C.M."/>
            <person name="Manee M."/>
        </authorList>
    </citation>
    <scope>NUCLEOTIDE SEQUENCE</scope>
    <source>
        <strain evidence="8">AA-2017</strain>
        <tissue evidence="8">Whole larva</tissue>
    </source>
</reference>
<protein>
    <recommendedName>
        <fullName evidence="7">Thyroglobulin type-1 domain-containing protein</fullName>
    </recommendedName>
</protein>
<dbReference type="InterPro" id="IPR000716">
    <property type="entry name" value="Thyroglobulin_1"/>
</dbReference>
<dbReference type="Proteomes" id="UP000625711">
    <property type="component" value="Unassembled WGS sequence"/>
</dbReference>
<comment type="caution">
    <text evidence="8">The sequence shown here is derived from an EMBL/GenBank/DDBJ whole genome shotgun (WGS) entry which is preliminary data.</text>
</comment>
<keyword evidence="2" id="KW-0964">Secreted</keyword>
<dbReference type="Gene3D" id="4.10.800.10">
    <property type="entry name" value="Thyroglobulin type-1"/>
    <property type="match status" value="2"/>
</dbReference>
<evidence type="ECO:0000259" key="7">
    <source>
        <dbReference type="PROSITE" id="PS51162"/>
    </source>
</evidence>
<evidence type="ECO:0000256" key="5">
    <source>
        <dbReference type="PROSITE-ProRule" id="PRU00500"/>
    </source>
</evidence>
<proteinExistence type="predicted"/>
<dbReference type="GO" id="GO:0005615">
    <property type="term" value="C:extracellular space"/>
    <property type="evidence" value="ECO:0007669"/>
    <property type="project" value="TreeGrafter"/>
</dbReference>
<dbReference type="EMBL" id="JAACXV010014383">
    <property type="protein sequence ID" value="KAF7267826.1"/>
    <property type="molecule type" value="Genomic_DNA"/>
</dbReference>
<dbReference type="InterPro" id="IPR036857">
    <property type="entry name" value="Thyroglobulin_1_sf"/>
</dbReference>
<evidence type="ECO:0000256" key="1">
    <source>
        <dbReference type="ARBA" id="ARBA00004613"/>
    </source>
</evidence>
<keyword evidence="4 5" id="KW-1015">Disulfide bond</keyword>
<sequence length="430" mass="48297">MFRIIYIFFVSVLFHQFLQDTCPDTVITNLHQQNCTNQSTSDISYYLNKTDCIPKCLPYSNENQTSSCHVNRNICLPGYQCEKRCGLDENLTLDCNINPNICLPGYQCEKRCGSEEPLGQYSCNSDDDCINIPHSNCLDFCVLSTISAGVHCMAYHLNTPEFADNYFTAEKFKPECDDNGEWVAKQCKGGVNGRCMCYSATGVRLFGEALYSNAENMTCACSRRRNDLESSGRTMVTFHCDSMGNYEPLQCDMEKNICWCAESKTGKLTSPVVPEVAKIKLPCYNTSSVGSQYLRQCESKKFAQSQITTKLKTHGAKYIRTDSLLCDADGSYGAYSISSGMAYCVWRDNSKIENWYSNVDSNIGNLNCNCARDYKRYSHSMTCSSNGNYQSLQQYMDEEGNSLYYCVDNDGFAKSGIVTNSSSLNCSNIY</sequence>
<dbReference type="SUPFAM" id="SSF57610">
    <property type="entry name" value="Thyroglobulin type-1 domain"/>
    <property type="match status" value="3"/>
</dbReference>
<accession>A0A834M4L9</accession>
<keyword evidence="9" id="KW-1185">Reference proteome</keyword>
<comment type="caution">
    <text evidence="5">Lacks conserved residue(s) required for the propagation of feature annotation.</text>
</comment>
<evidence type="ECO:0000313" key="8">
    <source>
        <dbReference type="EMBL" id="KAF7267826.1"/>
    </source>
</evidence>
<name>A0A834M4L9_RHYFE</name>
<dbReference type="GO" id="GO:0005604">
    <property type="term" value="C:basement membrane"/>
    <property type="evidence" value="ECO:0007669"/>
    <property type="project" value="TreeGrafter"/>
</dbReference>
<dbReference type="OrthoDB" id="6409105at2759"/>
<evidence type="ECO:0000256" key="3">
    <source>
        <dbReference type="ARBA" id="ARBA00022737"/>
    </source>
</evidence>
<keyword evidence="6" id="KW-0732">Signal</keyword>
<keyword evidence="3" id="KW-0677">Repeat</keyword>
<dbReference type="AlphaFoldDB" id="A0A834M4L9"/>
<organism evidence="8 9">
    <name type="scientific">Rhynchophorus ferrugineus</name>
    <name type="common">Red palm weevil</name>
    <name type="synonym">Curculio ferrugineus</name>
    <dbReference type="NCBI Taxonomy" id="354439"/>
    <lineage>
        <taxon>Eukaryota</taxon>
        <taxon>Metazoa</taxon>
        <taxon>Ecdysozoa</taxon>
        <taxon>Arthropoda</taxon>
        <taxon>Hexapoda</taxon>
        <taxon>Insecta</taxon>
        <taxon>Pterygota</taxon>
        <taxon>Neoptera</taxon>
        <taxon>Endopterygota</taxon>
        <taxon>Coleoptera</taxon>
        <taxon>Polyphaga</taxon>
        <taxon>Cucujiformia</taxon>
        <taxon>Curculionidae</taxon>
        <taxon>Dryophthorinae</taxon>
        <taxon>Rhynchophorus</taxon>
    </lineage>
</organism>
<evidence type="ECO:0000256" key="6">
    <source>
        <dbReference type="SAM" id="SignalP"/>
    </source>
</evidence>
<dbReference type="PANTHER" id="PTHR12352:SF3">
    <property type="entry name" value="NIDOGEN-2"/>
    <property type="match status" value="1"/>
</dbReference>
<dbReference type="PROSITE" id="PS51162">
    <property type="entry name" value="THYROGLOBULIN_1_2"/>
    <property type="match status" value="2"/>
</dbReference>
<gene>
    <name evidence="8" type="ORF">GWI33_018986</name>
</gene>
<dbReference type="Pfam" id="PF00086">
    <property type="entry name" value="Thyroglobulin_1"/>
    <property type="match status" value="2"/>
</dbReference>
<dbReference type="GO" id="GO:0007160">
    <property type="term" value="P:cell-matrix adhesion"/>
    <property type="evidence" value="ECO:0007669"/>
    <property type="project" value="TreeGrafter"/>
</dbReference>
<feature type="disulfide bond" evidence="5">
    <location>
        <begin position="251"/>
        <end position="258"/>
    </location>
</feature>
<evidence type="ECO:0000256" key="2">
    <source>
        <dbReference type="ARBA" id="ARBA00022525"/>
    </source>
</evidence>
<dbReference type="InterPro" id="IPR051950">
    <property type="entry name" value="Dev_reg/Prot_inhib"/>
</dbReference>
<evidence type="ECO:0000256" key="4">
    <source>
        <dbReference type="ARBA" id="ARBA00023157"/>
    </source>
</evidence>
<dbReference type="SMART" id="SM00211">
    <property type="entry name" value="TY"/>
    <property type="match status" value="3"/>
</dbReference>
<comment type="subcellular location">
    <subcellularLocation>
        <location evidence="1">Secreted</location>
    </subcellularLocation>
</comment>
<feature type="domain" description="Thyroglobulin type-1" evidence="7">
    <location>
        <begin position="218"/>
        <end position="283"/>
    </location>
</feature>